<name>A0AAE1NY85_9EUCA</name>
<evidence type="ECO:0000259" key="5">
    <source>
        <dbReference type="PROSITE" id="PS50835"/>
    </source>
</evidence>
<organism evidence="6 7">
    <name type="scientific">Petrolisthes manimaculis</name>
    <dbReference type="NCBI Taxonomy" id="1843537"/>
    <lineage>
        <taxon>Eukaryota</taxon>
        <taxon>Metazoa</taxon>
        <taxon>Ecdysozoa</taxon>
        <taxon>Arthropoda</taxon>
        <taxon>Crustacea</taxon>
        <taxon>Multicrustacea</taxon>
        <taxon>Malacostraca</taxon>
        <taxon>Eumalacostraca</taxon>
        <taxon>Eucarida</taxon>
        <taxon>Decapoda</taxon>
        <taxon>Pleocyemata</taxon>
        <taxon>Anomura</taxon>
        <taxon>Galatheoidea</taxon>
        <taxon>Porcellanidae</taxon>
        <taxon>Petrolisthes</taxon>
    </lineage>
</organism>
<dbReference type="SMART" id="SM00408">
    <property type="entry name" value="IGc2"/>
    <property type="match status" value="2"/>
</dbReference>
<evidence type="ECO:0000313" key="6">
    <source>
        <dbReference type="EMBL" id="KAK4297250.1"/>
    </source>
</evidence>
<evidence type="ECO:0000313" key="7">
    <source>
        <dbReference type="Proteomes" id="UP001292094"/>
    </source>
</evidence>
<protein>
    <recommendedName>
        <fullName evidence="5">Ig-like domain-containing protein</fullName>
    </recommendedName>
</protein>
<dbReference type="InterPro" id="IPR003598">
    <property type="entry name" value="Ig_sub2"/>
</dbReference>
<dbReference type="Gene3D" id="2.60.40.10">
    <property type="entry name" value="Immunoglobulins"/>
    <property type="match status" value="3"/>
</dbReference>
<dbReference type="InterPro" id="IPR013162">
    <property type="entry name" value="CD80_C2-set"/>
</dbReference>
<evidence type="ECO:0000256" key="4">
    <source>
        <dbReference type="SAM" id="MobiDB-lite"/>
    </source>
</evidence>
<proteinExistence type="predicted"/>
<dbReference type="Pfam" id="PF13927">
    <property type="entry name" value="Ig_3"/>
    <property type="match status" value="1"/>
</dbReference>
<dbReference type="GO" id="GO:0016020">
    <property type="term" value="C:membrane"/>
    <property type="evidence" value="ECO:0007669"/>
    <property type="project" value="UniProtKB-SubCell"/>
</dbReference>
<keyword evidence="3" id="KW-1015">Disulfide bond</keyword>
<feature type="compositionally biased region" description="Acidic residues" evidence="4">
    <location>
        <begin position="34"/>
        <end position="43"/>
    </location>
</feature>
<evidence type="ECO:0000256" key="2">
    <source>
        <dbReference type="ARBA" id="ARBA00023136"/>
    </source>
</evidence>
<evidence type="ECO:0000256" key="3">
    <source>
        <dbReference type="ARBA" id="ARBA00023157"/>
    </source>
</evidence>
<feature type="non-terminal residue" evidence="6">
    <location>
        <position position="1"/>
    </location>
</feature>
<keyword evidence="7" id="KW-1185">Reference proteome</keyword>
<comment type="caution">
    <text evidence="6">The sequence shown here is derived from an EMBL/GenBank/DDBJ whole genome shotgun (WGS) entry which is preliminary data.</text>
</comment>
<dbReference type="EMBL" id="JAWZYT010003681">
    <property type="protein sequence ID" value="KAK4297250.1"/>
    <property type="molecule type" value="Genomic_DNA"/>
</dbReference>
<dbReference type="SMART" id="SM00409">
    <property type="entry name" value="IG"/>
    <property type="match status" value="2"/>
</dbReference>
<feature type="domain" description="Ig-like" evidence="5">
    <location>
        <begin position="239"/>
        <end position="325"/>
    </location>
</feature>
<keyword evidence="2" id="KW-0472">Membrane</keyword>
<feature type="region of interest" description="Disordered" evidence="4">
    <location>
        <begin position="1"/>
        <end position="46"/>
    </location>
</feature>
<dbReference type="PANTHER" id="PTHR23278:SF19">
    <property type="entry name" value="OBSCURIN"/>
    <property type="match status" value="1"/>
</dbReference>
<reference evidence="6" key="1">
    <citation type="submission" date="2023-11" db="EMBL/GenBank/DDBJ databases">
        <title>Genome assemblies of two species of porcelain crab, Petrolisthes cinctipes and Petrolisthes manimaculis (Anomura: Porcellanidae).</title>
        <authorList>
            <person name="Angst P."/>
        </authorList>
    </citation>
    <scope>NUCLEOTIDE SEQUENCE</scope>
    <source>
        <strain evidence="6">PB745_02</strain>
        <tissue evidence="6">Gill</tissue>
    </source>
</reference>
<dbReference type="Pfam" id="PF08205">
    <property type="entry name" value="C2-set_2"/>
    <property type="match status" value="1"/>
</dbReference>
<dbReference type="SUPFAM" id="SSF48726">
    <property type="entry name" value="Immunoglobulin"/>
    <property type="match status" value="2"/>
</dbReference>
<dbReference type="PANTHER" id="PTHR23278">
    <property type="entry name" value="SIDESTEP PROTEIN"/>
    <property type="match status" value="1"/>
</dbReference>
<gene>
    <name evidence="6" type="ORF">Pmani_030317</name>
</gene>
<sequence>MGEYIRPRATPKTGIVHRSKPSHNSLYTSTPPQEPEENEEEEQSTQCNYDPCLRYATLRYILITALTRGQGRPPPKLSWWAGHKEVRGEVRIGDGEVTNTLTVASLQRHHLDQSFICQASNDELAVPVTAAVTVDMTLPPMSVTLMGLDGPVSAGLGVTIRCVVVGARPEPKVTWWLDGRALRSTAERLRDDNNVTESQIVLVAVPEDQGRYLSCRAETPGLLQSSLEDGGNLVVHYVPEVKLSLGKNLNLKSIKEGMDVFFLCTINAKPAPSVVDWYHNENLMRSNSTKGVRVVNMSLVLNKVNRYSSGSYTCRASNTQGQGVSRPIRVEVQYSPVCKTGQRWVYPIARKEMVHVSCQVEAHPKQVSFEWKFNNSVEISNIPAAHITNNLTYST</sequence>
<dbReference type="PROSITE" id="PS50835">
    <property type="entry name" value="IG_LIKE"/>
    <property type="match status" value="2"/>
</dbReference>
<feature type="domain" description="Ig-like" evidence="5">
    <location>
        <begin position="139"/>
        <end position="228"/>
    </location>
</feature>
<comment type="subcellular location">
    <subcellularLocation>
        <location evidence="1">Membrane</location>
        <topology evidence="1">Single-pass membrane protein</topology>
    </subcellularLocation>
</comment>
<dbReference type="CDD" id="cd00096">
    <property type="entry name" value="Ig"/>
    <property type="match status" value="1"/>
</dbReference>
<dbReference type="InterPro" id="IPR003599">
    <property type="entry name" value="Ig_sub"/>
</dbReference>
<dbReference type="InterPro" id="IPR036179">
    <property type="entry name" value="Ig-like_dom_sf"/>
</dbReference>
<dbReference type="InterPro" id="IPR013783">
    <property type="entry name" value="Ig-like_fold"/>
</dbReference>
<evidence type="ECO:0000256" key="1">
    <source>
        <dbReference type="ARBA" id="ARBA00004167"/>
    </source>
</evidence>
<accession>A0AAE1NY85</accession>
<dbReference type="InterPro" id="IPR007110">
    <property type="entry name" value="Ig-like_dom"/>
</dbReference>
<dbReference type="Proteomes" id="UP001292094">
    <property type="component" value="Unassembled WGS sequence"/>
</dbReference>
<dbReference type="AlphaFoldDB" id="A0AAE1NY85"/>